<evidence type="ECO:0000256" key="13">
    <source>
        <dbReference type="ARBA" id="ARBA00031543"/>
    </source>
</evidence>
<dbReference type="Proteomes" id="UP001355207">
    <property type="component" value="Chromosome 3"/>
</dbReference>
<protein>
    <recommendedName>
        <fullName evidence="6">Ceramide glucosyltransferase</fullName>
        <ecNumber evidence="5">2.4.1.80</ecNumber>
    </recommendedName>
    <alternativeName>
        <fullName evidence="13">Glucosylceramide synthase</fullName>
    </alternativeName>
    <alternativeName>
        <fullName evidence="14">UDP-glucose ceramide glucosyltransferase</fullName>
    </alternativeName>
    <alternativeName>
        <fullName evidence="12">UDP-glucose:N-acylsphingosine D-glucosyltransferase</fullName>
    </alternativeName>
</protein>
<evidence type="ECO:0000256" key="9">
    <source>
        <dbReference type="ARBA" id="ARBA00022692"/>
    </source>
</evidence>
<feature type="transmembrane region" description="Helical" evidence="15">
    <location>
        <begin position="414"/>
        <end position="434"/>
    </location>
</feature>
<evidence type="ECO:0000256" key="4">
    <source>
        <dbReference type="ARBA" id="ARBA00006739"/>
    </source>
</evidence>
<sequence length="502" mass="56198">MKKIKVEIGHYELLIILIDLVMFSFSHSNASNNTPNPDHVETQASLSHGIMTSMKQAYVDIKVIAKRRTENYTAGNVSLFAAIFFLILYIVVWTLCLLGWRTARIRYAHPTLPSRLASLPSMSAPGITIIRPLCGLDQNLYNTLESCMTLDYPKYEVIFALQDENDEALPVVRMVMEKYPAIKAKVIIDSKKIGVNPKVNNLIRPFAEASYDLLWVLDSTITVTPGTLGRSVEAFLSNHDVRKPPMSGEVGLVHQVPIAICYQKTWGSLIEQAYLNTTHAKMYLAINAVAVDSCVVGKSNMYSRDSISHLTTPSPSLRQLPNPPSGLAGYSPFLAEDNMIALGLWHQLKLKHAMTSDVALDFLGALSVKDYINRRVRWLRVRKKMTPIIATLLEPFTESLLAGLYGSWAVQRLLGANIPALFLVHLFAWLMLDLSTRKALETNIKTLKPPSSQLVFLLAWLARECLALPIWLFAMTSDVVVWRGRSYKIVASGEAIRLDDER</sequence>
<name>A0AAX4JSF0_9TREE</name>
<evidence type="ECO:0000256" key="6">
    <source>
        <dbReference type="ARBA" id="ARBA00019988"/>
    </source>
</evidence>
<dbReference type="GO" id="GO:0016020">
    <property type="term" value="C:membrane"/>
    <property type="evidence" value="ECO:0007669"/>
    <property type="project" value="UniProtKB-SubCell"/>
</dbReference>
<comment type="pathway">
    <text evidence="3">Sphingolipid metabolism.</text>
</comment>
<evidence type="ECO:0000256" key="5">
    <source>
        <dbReference type="ARBA" id="ARBA00012699"/>
    </source>
</evidence>
<proteinExistence type="inferred from homology"/>
<comment type="similarity">
    <text evidence="4">Belongs to the glycosyltransferase 2 family.</text>
</comment>
<dbReference type="AlphaFoldDB" id="A0AAX4JSF0"/>
<keyword evidence="11 15" id="KW-0472">Membrane</keyword>
<evidence type="ECO:0000313" key="16">
    <source>
        <dbReference type="EMBL" id="WWC87552.1"/>
    </source>
</evidence>
<dbReference type="RefSeq" id="XP_066074315.1">
    <property type="nucleotide sequence ID" value="XM_066218218.1"/>
</dbReference>
<evidence type="ECO:0000256" key="1">
    <source>
        <dbReference type="ARBA" id="ARBA00004141"/>
    </source>
</evidence>
<dbReference type="EC" id="2.4.1.80" evidence="5"/>
<evidence type="ECO:0000256" key="2">
    <source>
        <dbReference type="ARBA" id="ARBA00004760"/>
    </source>
</evidence>
<dbReference type="PANTHER" id="PTHR12726:SF0">
    <property type="entry name" value="CERAMIDE GLUCOSYLTRANSFERASE"/>
    <property type="match status" value="1"/>
</dbReference>
<keyword evidence="17" id="KW-1185">Reference proteome</keyword>
<feature type="transmembrane region" description="Helical" evidence="15">
    <location>
        <begin position="454"/>
        <end position="474"/>
    </location>
</feature>
<accession>A0AAX4JSF0</accession>
<evidence type="ECO:0000256" key="8">
    <source>
        <dbReference type="ARBA" id="ARBA00022679"/>
    </source>
</evidence>
<dbReference type="EMBL" id="CP144100">
    <property type="protein sequence ID" value="WWC87552.1"/>
    <property type="molecule type" value="Genomic_DNA"/>
</dbReference>
<keyword evidence="7" id="KW-0328">Glycosyltransferase</keyword>
<gene>
    <name evidence="16" type="ORF">L201_002442</name>
</gene>
<keyword evidence="10 15" id="KW-1133">Transmembrane helix</keyword>
<dbReference type="GeneID" id="91093114"/>
<dbReference type="GO" id="GO:0006679">
    <property type="term" value="P:glucosylceramide biosynthetic process"/>
    <property type="evidence" value="ECO:0007669"/>
    <property type="project" value="TreeGrafter"/>
</dbReference>
<evidence type="ECO:0000256" key="14">
    <source>
        <dbReference type="ARBA" id="ARBA00032575"/>
    </source>
</evidence>
<comment type="subcellular location">
    <subcellularLocation>
        <location evidence="1">Membrane</location>
        <topology evidence="1">Multi-pass membrane protein</topology>
    </subcellularLocation>
</comment>
<dbReference type="Pfam" id="PF13506">
    <property type="entry name" value="Glyco_transf_21"/>
    <property type="match status" value="1"/>
</dbReference>
<dbReference type="SUPFAM" id="SSF53448">
    <property type="entry name" value="Nucleotide-diphospho-sugar transferases"/>
    <property type="match status" value="1"/>
</dbReference>
<evidence type="ECO:0000313" key="17">
    <source>
        <dbReference type="Proteomes" id="UP001355207"/>
    </source>
</evidence>
<keyword evidence="8" id="KW-0808">Transferase</keyword>
<organism evidence="16 17">
    <name type="scientific">Kwoniella dendrophila CBS 6074</name>
    <dbReference type="NCBI Taxonomy" id="1295534"/>
    <lineage>
        <taxon>Eukaryota</taxon>
        <taxon>Fungi</taxon>
        <taxon>Dikarya</taxon>
        <taxon>Basidiomycota</taxon>
        <taxon>Agaricomycotina</taxon>
        <taxon>Tremellomycetes</taxon>
        <taxon>Tremellales</taxon>
        <taxon>Cryptococcaceae</taxon>
        <taxon>Kwoniella</taxon>
    </lineage>
</organism>
<evidence type="ECO:0000256" key="15">
    <source>
        <dbReference type="SAM" id="Phobius"/>
    </source>
</evidence>
<comment type="pathway">
    <text evidence="2">Lipid metabolism; sphingolipid metabolism.</text>
</comment>
<dbReference type="GO" id="GO:0008120">
    <property type="term" value="F:ceramide glucosyltransferase activity"/>
    <property type="evidence" value="ECO:0007669"/>
    <property type="project" value="UniProtKB-EC"/>
</dbReference>
<evidence type="ECO:0000256" key="7">
    <source>
        <dbReference type="ARBA" id="ARBA00022676"/>
    </source>
</evidence>
<feature type="transmembrane region" description="Helical" evidence="15">
    <location>
        <begin position="12"/>
        <end position="30"/>
    </location>
</feature>
<evidence type="ECO:0000256" key="3">
    <source>
        <dbReference type="ARBA" id="ARBA00004991"/>
    </source>
</evidence>
<evidence type="ECO:0000256" key="11">
    <source>
        <dbReference type="ARBA" id="ARBA00023136"/>
    </source>
</evidence>
<dbReference type="PANTHER" id="PTHR12726">
    <property type="entry name" value="CERAMIDE GLUCOSYLTRANSFERASE"/>
    <property type="match status" value="1"/>
</dbReference>
<dbReference type="InterPro" id="IPR025993">
    <property type="entry name" value="Ceramide_glucosylTrfase"/>
</dbReference>
<keyword evidence="9 15" id="KW-0812">Transmembrane</keyword>
<feature type="transmembrane region" description="Helical" evidence="15">
    <location>
        <begin position="77"/>
        <end position="100"/>
    </location>
</feature>
<evidence type="ECO:0000256" key="10">
    <source>
        <dbReference type="ARBA" id="ARBA00022989"/>
    </source>
</evidence>
<dbReference type="InterPro" id="IPR029044">
    <property type="entry name" value="Nucleotide-diphossugar_trans"/>
</dbReference>
<reference evidence="16 17" key="1">
    <citation type="submission" date="2024-01" db="EMBL/GenBank/DDBJ databases">
        <title>Comparative genomics of Cryptococcus and Kwoniella reveals pathogenesis evolution and contrasting modes of karyotype evolution via chromosome fusion or intercentromeric recombination.</title>
        <authorList>
            <person name="Coelho M.A."/>
            <person name="David-Palma M."/>
            <person name="Shea T."/>
            <person name="Bowers K."/>
            <person name="McGinley-Smith S."/>
            <person name="Mohammad A.W."/>
            <person name="Gnirke A."/>
            <person name="Yurkov A.M."/>
            <person name="Nowrousian M."/>
            <person name="Sun S."/>
            <person name="Cuomo C.A."/>
            <person name="Heitman J."/>
        </authorList>
    </citation>
    <scope>NUCLEOTIDE SEQUENCE [LARGE SCALE GENOMIC DNA]</scope>
    <source>
        <strain evidence="16 17">CBS 6074</strain>
    </source>
</reference>
<dbReference type="Gene3D" id="3.90.550.10">
    <property type="entry name" value="Spore Coat Polysaccharide Biosynthesis Protein SpsA, Chain A"/>
    <property type="match status" value="1"/>
</dbReference>
<evidence type="ECO:0000256" key="12">
    <source>
        <dbReference type="ARBA" id="ARBA00031017"/>
    </source>
</evidence>
<dbReference type="CDD" id="cd02520">
    <property type="entry name" value="Glucosylceramide_synthase"/>
    <property type="match status" value="1"/>
</dbReference>